<comment type="subcellular location">
    <subcellularLocation>
        <location evidence="1">Membrane</location>
        <topology evidence="1">Multi-pass membrane protein</topology>
    </subcellularLocation>
</comment>
<dbReference type="CDD" id="cd09317">
    <property type="entry name" value="TDT_Mae1_like"/>
    <property type="match status" value="1"/>
</dbReference>
<feature type="transmembrane region" description="Helical" evidence="5">
    <location>
        <begin position="305"/>
        <end position="329"/>
    </location>
</feature>
<feature type="transmembrane region" description="Helical" evidence="5">
    <location>
        <begin position="126"/>
        <end position="147"/>
    </location>
</feature>
<name>A0A8H4NHW0_9HYPO</name>
<keyword evidence="2 5" id="KW-0812">Transmembrane</keyword>
<evidence type="ECO:0000256" key="2">
    <source>
        <dbReference type="ARBA" id="ARBA00022692"/>
    </source>
</evidence>
<feature type="transmembrane region" description="Helical" evidence="5">
    <location>
        <begin position="224"/>
        <end position="245"/>
    </location>
</feature>
<comment type="caution">
    <text evidence="6">The sequence shown here is derived from an EMBL/GenBank/DDBJ whole genome shotgun (WGS) entry which is preliminary data.</text>
</comment>
<feature type="transmembrane region" description="Helical" evidence="5">
    <location>
        <begin position="372"/>
        <end position="392"/>
    </location>
</feature>
<dbReference type="EMBL" id="JAADJG010000727">
    <property type="protein sequence ID" value="KAF4438479.1"/>
    <property type="molecule type" value="Genomic_DNA"/>
</dbReference>
<keyword evidence="7" id="KW-1185">Reference proteome</keyword>
<feature type="transmembrane region" description="Helical" evidence="5">
    <location>
        <begin position="53"/>
        <end position="72"/>
    </location>
</feature>
<dbReference type="AlphaFoldDB" id="A0A8H4NHW0"/>
<feature type="transmembrane region" description="Helical" evidence="5">
    <location>
        <begin position="341"/>
        <end position="360"/>
    </location>
</feature>
<dbReference type="InterPro" id="IPR004695">
    <property type="entry name" value="SLAC1/Mae1/Ssu1/TehA"/>
</dbReference>
<feature type="transmembrane region" description="Helical" evidence="5">
    <location>
        <begin position="265"/>
        <end position="285"/>
    </location>
</feature>
<keyword evidence="4 5" id="KW-0472">Membrane</keyword>
<gene>
    <name evidence="6" type="ORF">F53441_12780</name>
</gene>
<accession>A0A8H4NHW0</accession>
<feature type="transmembrane region" description="Helical" evidence="5">
    <location>
        <begin position="194"/>
        <end position="212"/>
    </location>
</feature>
<evidence type="ECO:0000256" key="4">
    <source>
        <dbReference type="ARBA" id="ARBA00023136"/>
    </source>
</evidence>
<dbReference type="Proteomes" id="UP000605986">
    <property type="component" value="Unassembled WGS sequence"/>
</dbReference>
<protein>
    <recommendedName>
        <fullName evidence="8">C4-dicarboxylate transporter/malic acid transport protein</fullName>
    </recommendedName>
</protein>
<dbReference type="InterPro" id="IPR038665">
    <property type="entry name" value="Voltage-dep_anion_channel_sf"/>
</dbReference>
<evidence type="ECO:0000256" key="5">
    <source>
        <dbReference type="SAM" id="Phobius"/>
    </source>
</evidence>
<dbReference type="PANTHER" id="PTHR31162">
    <property type="entry name" value="MALIC ACID TRANSPORT PROTEIN-RELATED"/>
    <property type="match status" value="1"/>
</dbReference>
<dbReference type="Gene3D" id="1.50.10.150">
    <property type="entry name" value="Voltage-dependent anion channel"/>
    <property type="match status" value="1"/>
</dbReference>
<feature type="transmembrane region" description="Helical" evidence="5">
    <location>
        <begin position="162"/>
        <end position="182"/>
    </location>
</feature>
<keyword evidence="3 5" id="KW-1133">Transmembrane helix</keyword>
<evidence type="ECO:0000256" key="1">
    <source>
        <dbReference type="ARBA" id="ARBA00004141"/>
    </source>
</evidence>
<dbReference type="OrthoDB" id="2901184at2759"/>
<organism evidence="6 7">
    <name type="scientific">Fusarium austroafricanum</name>
    <dbReference type="NCBI Taxonomy" id="2364996"/>
    <lineage>
        <taxon>Eukaryota</taxon>
        <taxon>Fungi</taxon>
        <taxon>Dikarya</taxon>
        <taxon>Ascomycota</taxon>
        <taxon>Pezizomycotina</taxon>
        <taxon>Sordariomycetes</taxon>
        <taxon>Hypocreomycetidae</taxon>
        <taxon>Hypocreales</taxon>
        <taxon>Nectriaceae</taxon>
        <taxon>Fusarium</taxon>
        <taxon>Fusarium concolor species complex</taxon>
    </lineage>
</organism>
<proteinExistence type="predicted"/>
<dbReference type="PANTHER" id="PTHR31162:SF3">
    <property type="entry name" value="TRANSPORTER_MALIC ACID TRANSPORT PROTEIN, PUTATIVE-RELATED"/>
    <property type="match status" value="1"/>
</dbReference>
<feature type="transmembrane region" description="Helical" evidence="5">
    <location>
        <begin position="84"/>
        <end position="106"/>
    </location>
</feature>
<dbReference type="Pfam" id="PF03595">
    <property type="entry name" value="SLAC1"/>
    <property type="match status" value="1"/>
</dbReference>
<dbReference type="InterPro" id="IPR030185">
    <property type="entry name" value="Mae1"/>
</dbReference>
<evidence type="ECO:0000313" key="7">
    <source>
        <dbReference type="Proteomes" id="UP000605986"/>
    </source>
</evidence>
<evidence type="ECO:0000256" key="3">
    <source>
        <dbReference type="ARBA" id="ARBA00022989"/>
    </source>
</evidence>
<dbReference type="GO" id="GO:0016020">
    <property type="term" value="C:membrane"/>
    <property type="evidence" value="ECO:0007669"/>
    <property type="project" value="UniProtKB-SubCell"/>
</dbReference>
<evidence type="ECO:0000313" key="6">
    <source>
        <dbReference type="EMBL" id="KAF4438479.1"/>
    </source>
</evidence>
<reference evidence="6" key="1">
    <citation type="submission" date="2020-01" db="EMBL/GenBank/DDBJ databases">
        <title>Identification and distribution of gene clusters putatively required for synthesis of sphingolipid metabolism inhibitors in phylogenetically diverse species of the filamentous fungus Fusarium.</title>
        <authorList>
            <person name="Kim H.-S."/>
            <person name="Busman M."/>
            <person name="Brown D.W."/>
            <person name="Divon H."/>
            <person name="Uhlig S."/>
            <person name="Proctor R.H."/>
        </authorList>
    </citation>
    <scope>NUCLEOTIDE SEQUENCE</scope>
    <source>
        <strain evidence="6">NRRL 53441</strain>
    </source>
</reference>
<dbReference type="GO" id="GO:0015140">
    <property type="term" value="F:malate transmembrane transporter activity"/>
    <property type="evidence" value="ECO:0007669"/>
    <property type="project" value="InterPro"/>
</dbReference>
<evidence type="ECO:0008006" key="8">
    <source>
        <dbReference type="Google" id="ProtNLM"/>
    </source>
</evidence>
<sequence length="416" mass="46045">MATQTSELPKVNEVDGLLNESGSDDWETGQLHAPEQPLCAPGRPCPIRERMKHFTWAWFTVTISTGILGLLFKSTPHRFHGLTTIGKVAFIMAITIFVLSVIAITYRFVKTPKGLKTSLLHPTESLFFPAFLLSFAILMANAAIYGIPASGPWLPVALRVCFWIYAAVALLSSIIQYTIIFHGAKLSIKSMSPLWIFPIFPTLLTGVLASTIAPSQPPYQRLPILVAGVTYLGLGFTVALILYALYIFRLTQEGFPAPAMRPGMFIAVGPPAFMAVGLISLSRSIPPNYAYFAKFPVALQILRVMALWIGIWMWALAFWFFSFSLIALTMGIVKERIRFSMAWWGIVFPNTAFTIATSLIAEELESDGIKGLASAMAILIVIGWFIVAFANARAVMRNKLLWPGRDEDFGHYNPSK</sequence>